<reference evidence="2" key="1">
    <citation type="journal article" date="2019" name="Int. J. Syst. Evol. Microbiol.">
        <title>The Global Catalogue of Microorganisms (GCM) 10K type strain sequencing project: providing services to taxonomists for standard genome sequencing and annotation.</title>
        <authorList>
            <consortium name="The Broad Institute Genomics Platform"/>
            <consortium name="The Broad Institute Genome Sequencing Center for Infectious Disease"/>
            <person name="Wu L."/>
            <person name="Ma J."/>
        </authorList>
    </citation>
    <scope>NUCLEOTIDE SEQUENCE [LARGE SCALE GENOMIC DNA]</scope>
    <source>
        <strain evidence="2">JCM 17388</strain>
    </source>
</reference>
<dbReference type="Proteomes" id="UP001501251">
    <property type="component" value="Unassembled WGS sequence"/>
</dbReference>
<name>A0ABP8AQK8_9ACTN</name>
<evidence type="ECO:0000313" key="2">
    <source>
        <dbReference type="Proteomes" id="UP001501251"/>
    </source>
</evidence>
<keyword evidence="2" id="KW-1185">Reference proteome</keyword>
<comment type="caution">
    <text evidence="1">The sequence shown here is derived from an EMBL/GenBank/DDBJ whole genome shotgun (WGS) entry which is preliminary data.</text>
</comment>
<protein>
    <recommendedName>
        <fullName evidence="3">SRPBCC family protein</fullName>
    </recommendedName>
</protein>
<accession>A0ABP8AQK8</accession>
<dbReference type="SUPFAM" id="SSF55961">
    <property type="entry name" value="Bet v1-like"/>
    <property type="match status" value="1"/>
</dbReference>
<dbReference type="EMBL" id="BAABAQ010000003">
    <property type="protein sequence ID" value="GAA4187527.1"/>
    <property type="molecule type" value="Genomic_DNA"/>
</dbReference>
<gene>
    <name evidence="1" type="ORF">GCM10022252_21240</name>
</gene>
<dbReference type="RefSeq" id="WP_344917594.1">
    <property type="nucleotide sequence ID" value="NZ_BAABAQ010000003.1"/>
</dbReference>
<organism evidence="1 2">
    <name type="scientific">Streptosporangium oxazolinicum</name>
    <dbReference type="NCBI Taxonomy" id="909287"/>
    <lineage>
        <taxon>Bacteria</taxon>
        <taxon>Bacillati</taxon>
        <taxon>Actinomycetota</taxon>
        <taxon>Actinomycetes</taxon>
        <taxon>Streptosporangiales</taxon>
        <taxon>Streptosporangiaceae</taxon>
        <taxon>Streptosporangium</taxon>
    </lineage>
</organism>
<sequence>MPKVTLRNTFHVRNTPEALRAHLSQPQSYVGLSPMVVAVKDVERGESETRYTSVERFRFLGLVKYDNMIKVTLRSTPRTVEGEVASPGGVRLDYRFTLNEKNGGTEVEDILVVHAWARPLLGYAARKAREVQLARAGILASRLESTS</sequence>
<proteinExistence type="predicted"/>
<evidence type="ECO:0008006" key="3">
    <source>
        <dbReference type="Google" id="ProtNLM"/>
    </source>
</evidence>
<evidence type="ECO:0000313" key="1">
    <source>
        <dbReference type="EMBL" id="GAA4187527.1"/>
    </source>
</evidence>
<dbReference type="Gene3D" id="3.30.530.20">
    <property type="match status" value="1"/>
</dbReference>
<dbReference type="InterPro" id="IPR023393">
    <property type="entry name" value="START-like_dom_sf"/>
</dbReference>